<dbReference type="SUPFAM" id="SSF53098">
    <property type="entry name" value="Ribonuclease H-like"/>
    <property type="match status" value="1"/>
</dbReference>
<comment type="caution">
    <text evidence="2">The sequence shown here is derived from an EMBL/GenBank/DDBJ whole genome shotgun (WGS) entry which is preliminary data.</text>
</comment>
<proteinExistence type="predicted"/>
<dbReference type="Gene3D" id="3.30.420.10">
    <property type="entry name" value="Ribonuclease H-like superfamily/Ribonuclease H"/>
    <property type="match status" value="1"/>
</dbReference>
<dbReference type="InterPro" id="IPR053151">
    <property type="entry name" value="RNase_H-like"/>
</dbReference>
<evidence type="ECO:0000313" key="2">
    <source>
        <dbReference type="EMBL" id="EEW37421.1"/>
    </source>
</evidence>
<reference evidence="2 3" key="1">
    <citation type="submission" date="2009-08" db="EMBL/GenBank/DDBJ databases">
        <authorList>
            <person name="Muzny D."/>
            <person name="Qin X."/>
            <person name="Deng J."/>
            <person name="Jiang H."/>
            <person name="Liu Y."/>
            <person name="Qu J."/>
            <person name="Song X.-Z."/>
            <person name="Zhang L."/>
            <person name="Thornton R."/>
            <person name="Coyle M."/>
            <person name="Francisco L."/>
            <person name="Jackson L."/>
            <person name="Javaid M."/>
            <person name="Korchina V."/>
            <person name="Kovar C."/>
            <person name="Mata R."/>
            <person name="Mathew T."/>
            <person name="Ngo R."/>
            <person name="Nguyen L."/>
            <person name="Nguyen N."/>
            <person name="Okwuonu G."/>
            <person name="Ongeri F."/>
            <person name="Pham C."/>
            <person name="Simmons D."/>
            <person name="Wilczek-Boney K."/>
            <person name="Hale W."/>
            <person name="Jakkamsetti A."/>
            <person name="Pham P."/>
            <person name="Ruth R."/>
            <person name="San Lucas F."/>
            <person name="Warren J."/>
            <person name="Zhang J."/>
            <person name="Zhao Z."/>
            <person name="Zhou C."/>
            <person name="Zhu D."/>
            <person name="Lee S."/>
            <person name="Bess C."/>
            <person name="Blankenburg K."/>
            <person name="Forbes L."/>
            <person name="Fu Q."/>
            <person name="Gubbala S."/>
            <person name="Hirani K."/>
            <person name="Jayaseelan J.C."/>
            <person name="Lara F."/>
            <person name="Munidasa M."/>
            <person name="Palculict T."/>
            <person name="Patil S."/>
            <person name="Pu L.-L."/>
            <person name="Saada N."/>
            <person name="Tang L."/>
            <person name="Weissenberger G."/>
            <person name="Zhu Y."/>
            <person name="Hemphill L."/>
            <person name="Shang Y."/>
            <person name="Youmans B."/>
            <person name="Ayvaz T."/>
            <person name="Ross M."/>
            <person name="Santibanez J."/>
            <person name="Aqrawi P."/>
            <person name="Gross S."/>
            <person name="Joshi V."/>
            <person name="Fowler G."/>
            <person name="Nazareth L."/>
            <person name="Reid J."/>
            <person name="Worley K."/>
            <person name="Petrosino J."/>
            <person name="Highlander S."/>
            <person name="Gibbs R."/>
        </authorList>
    </citation>
    <scope>NUCLEOTIDE SEQUENCE [LARGE SCALE GENOMIC DNA]</scope>
    <source>
        <strain evidence="2 3">ATCC 49175</strain>
    </source>
</reference>
<dbReference type="STRING" id="638301.HMPREF0444_0780"/>
<dbReference type="EC" id="3.1.26.4" evidence="2"/>
<dbReference type="CDD" id="cd09279">
    <property type="entry name" value="RNase_HI_like"/>
    <property type="match status" value="1"/>
</dbReference>
<sequence length="135" mass="15511">MIKVYTDAAVNGNPGEVGLGILLVKDGEQFPFKFPIEKKMDNHLAEFTAISKALELLDAQQHQEELIFIHTDSKVAADAILKNYTKREDNRIVLQEIQRQLKQFLQVFIKWIPESDNRGADQLARQALQQRLTHQ</sequence>
<dbReference type="InterPro" id="IPR012337">
    <property type="entry name" value="RNaseH-like_sf"/>
</dbReference>
<dbReference type="eggNOG" id="COG0328">
    <property type="taxonomic scope" value="Bacteria"/>
</dbReference>
<dbReference type="PROSITE" id="PS50879">
    <property type="entry name" value="RNASE_H_1"/>
    <property type="match status" value="1"/>
</dbReference>
<keyword evidence="3" id="KW-1185">Reference proteome</keyword>
<dbReference type="HOGENOM" id="CLU_095977_2_0_9"/>
<dbReference type="PANTHER" id="PTHR47723:SF19">
    <property type="entry name" value="POLYNUCLEOTIDYL TRANSFERASE, RIBONUCLEASE H-LIKE SUPERFAMILY PROTEIN"/>
    <property type="match status" value="1"/>
</dbReference>
<name>C8NFT5_9LACT</name>
<dbReference type="InterPro" id="IPR002156">
    <property type="entry name" value="RNaseH_domain"/>
</dbReference>
<dbReference type="AlphaFoldDB" id="C8NFT5"/>
<dbReference type="GO" id="GO:0003676">
    <property type="term" value="F:nucleic acid binding"/>
    <property type="evidence" value="ECO:0007669"/>
    <property type="project" value="InterPro"/>
</dbReference>
<accession>C8NFT5</accession>
<dbReference type="InterPro" id="IPR036397">
    <property type="entry name" value="RNaseH_sf"/>
</dbReference>
<evidence type="ECO:0000313" key="3">
    <source>
        <dbReference type="Proteomes" id="UP000005926"/>
    </source>
</evidence>
<organism evidence="2 3">
    <name type="scientific">Granulicatella adiacens ATCC 49175</name>
    <dbReference type="NCBI Taxonomy" id="638301"/>
    <lineage>
        <taxon>Bacteria</taxon>
        <taxon>Bacillati</taxon>
        <taxon>Bacillota</taxon>
        <taxon>Bacilli</taxon>
        <taxon>Lactobacillales</taxon>
        <taxon>Carnobacteriaceae</taxon>
        <taxon>Granulicatella</taxon>
    </lineage>
</organism>
<dbReference type="RefSeq" id="WP_005606720.1">
    <property type="nucleotide sequence ID" value="NZ_CP102283.1"/>
</dbReference>
<gene>
    <name evidence="2" type="primary">rnhA</name>
    <name evidence="2" type="ORF">HMPREF0444_0780</name>
</gene>
<dbReference type="EMBL" id="ACKZ01000016">
    <property type="protein sequence ID" value="EEW37421.1"/>
    <property type="molecule type" value="Genomic_DNA"/>
</dbReference>
<keyword evidence="2" id="KW-0378">Hydrolase</keyword>
<dbReference type="Pfam" id="PF00075">
    <property type="entry name" value="RNase_H"/>
    <property type="match status" value="1"/>
</dbReference>
<dbReference type="PANTHER" id="PTHR47723">
    <property type="entry name" value="OS05G0353850 PROTEIN"/>
    <property type="match status" value="1"/>
</dbReference>
<dbReference type="GeneID" id="78412881"/>
<dbReference type="Proteomes" id="UP000005926">
    <property type="component" value="Unassembled WGS sequence"/>
</dbReference>
<protein>
    <submittedName>
        <fullName evidence="2">Ribonuclease HI</fullName>
        <ecNumber evidence="2">3.1.26.4</ecNumber>
    </submittedName>
</protein>
<dbReference type="GO" id="GO:0004523">
    <property type="term" value="F:RNA-DNA hybrid ribonuclease activity"/>
    <property type="evidence" value="ECO:0007669"/>
    <property type="project" value="UniProtKB-EC"/>
</dbReference>
<feature type="domain" description="RNase H type-1" evidence="1">
    <location>
        <begin position="1"/>
        <end position="129"/>
    </location>
</feature>
<evidence type="ECO:0000259" key="1">
    <source>
        <dbReference type="PROSITE" id="PS50879"/>
    </source>
</evidence>